<dbReference type="PROSITE" id="PS50043">
    <property type="entry name" value="HTH_LUXR_2"/>
    <property type="match status" value="1"/>
</dbReference>
<dbReference type="CDD" id="cd06170">
    <property type="entry name" value="LuxR_C_like"/>
    <property type="match status" value="1"/>
</dbReference>
<evidence type="ECO:0000259" key="5">
    <source>
        <dbReference type="PROSITE" id="PS50112"/>
    </source>
</evidence>
<dbReference type="Gene3D" id="3.30.450.20">
    <property type="entry name" value="PAS domain"/>
    <property type="match status" value="1"/>
</dbReference>
<evidence type="ECO:0000313" key="7">
    <source>
        <dbReference type="Proteomes" id="UP000469385"/>
    </source>
</evidence>
<dbReference type="SMART" id="SM00091">
    <property type="entry name" value="PAS"/>
    <property type="match status" value="1"/>
</dbReference>
<dbReference type="InterPro" id="IPR035965">
    <property type="entry name" value="PAS-like_dom_sf"/>
</dbReference>
<evidence type="ECO:0000259" key="4">
    <source>
        <dbReference type="PROSITE" id="PS50043"/>
    </source>
</evidence>
<dbReference type="Proteomes" id="UP000469385">
    <property type="component" value="Unassembled WGS sequence"/>
</dbReference>
<keyword evidence="7" id="KW-1185">Reference proteome</keyword>
<feature type="domain" description="PAS" evidence="5">
    <location>
        <begin position="34"/>
        <end position="62"/>
    </location>
</feature>
<dbReference type="SMART" id="SM00421">
    <property type="entry name" value="HTH_LUXR"/>
    <property type="match status" value="1"/>
</dbReference>
<feature type="domain" description="HTH luxR-type" evidence="4">
    <location>
        <begin position="122"/>
        <end position="187"/>
    </location>
</feature>
<comment type="caution">
    <text evidence="6">The sequence shown here is derived from an EMBL/GenBank/DDBJ whole genome shotgun (WGS) entry which is preliminary data.</text>
</comment>
<keyword evidence="1" id="KW-0805">Transcription regulation</keyword>
<dbReference type="CDD" id="cd00130">
    <property type="entry name" value="PAS"/>
    <property type="match status" value="1"/>
</dbReference>
<dbReference type="InterPro" id="IPR016032">
    <property type="entry name" value="Sig_transdc_resp-reg_C-effctor"/>
</dbReference>
<proteinExistence type="predicted"/>
<keyword evidence="2" id="KW-0238">DNA-binding</keyword>
<evidence type="ECO:0000256" key="3">
    <source>
        <dbReference type="ARBA" id="ARBA00023163"/>
    </source>
</evidence>
<sequence length="189" mass="21172">MRTLADSIAEPGLIFEHAPVGLMVTHDRIIERCNLALAEMFGYSPQQLAGQSTEMLYPSHEEFELIGDRGAVSMQRTGSYRDQRIMRHSKGHMFWCAVAGRSFTPEKPYASVIWVFEDISAQRPLSADLTTREREIAARLVAGMTSKQIGKELAVSHRTVEAHRSRLMHKLGVTTPGELIARILGMPRP</sequence>
<evidence type="ECO:0000256" key="1">
    <source>
        <dbReference type="ARBA" id="ARBA00023015"/>
    </source>
</evidence>
<evidence type="ECO:0000313" key="6">
    <source>
        <dbReference type="EMBL" id="MVQ32707.1"/>
    </source>
</evidence>
<dbReference type="PANTHER" id="PTHR44688">
    <property type="entry name" value="DNA-BINDING TRANSCRIPTIONAL ACTIVATOR DEVR_DOSR"/>
    <property type="match status" value="1"/>
</dbReference>
<dbReference type="SUPFAM" id="SSF46894">
    <property type="entry name" value="C-terminal effector domain of the bipartite response regulators"/>
    <property type="match status" value="1"/>
</dbReference>
<dbReference type="SUPFAM" id="SSF55785">
    <property type="entry name" value="PYP-like sensor domain (PAS domain)"/>
    <property type="match status" value="1"/>
</dbReference>
<organism evidence="6 7">
    <name type="scientific">Ramlibacter pinisoli</name>
    <dbReference type="NCBI Taxonomy" id="2682844"/>
    <lineage>
        <taxon>Bacteria</taxon>
        <taxon>Pseudomonadati</taxon>
        <taxon>Pseudomonadota</taxon>
        <taxon>Betaproteobacteria</taxon>
        <taxon>Burkholderiales</taxon>
        <taxon>Comamonadaceae</taxon>
        <taxon>Ramlibacter</taxon>
    </lineage>
</organism>
<name>A0A6N8J0S5_9BURK</name>
<gene>
    <name evidence="6" type="ORF">GON04_24840</name>
</gene>
<dbReference type="Pfam" id="PF13426">
    <property type="entry name" value="PAS_9"/>
    <property type="match status" value="1"/>
</dbReference>
<dbReference type="RefSeq" id="WP_157400637.1">
    <property type="nucleotide sequence ID" value="NZ_WSEL01000009.1"/>
</dbReference>
<dbReference type="GO" id="GO:0006355">
    <property type="term" value="P:regulation of DNA-templated transcription"/>
    <property type="evidence" value="ECO:0007669"/>
    <property type="project" value="InterPro"/>
</dbReference>
<keyword evidence="3" id="KW-0804">Transcription</keyword>
<dbReference type="AlphaFoldDB" id="A0A6N8J0S5"/>
<reference evidence="6 7" key="1">
    <citation type="submission" date="2019-12" db="EMBL/GenBank/DDBJ databases">
        <authorList>
            <person name="Huq M.A."/>
        </authorList>
    </citation>
    <scope>NUCLEOTIDE SEQUENCE [LARGE SCALE GENOMIC DNA]</scope>
    <source>
        <strain evidence="6 7">MAH-25</strain>
    </source>
</reference>
<protein>
    <submittedName>
        <fullName evidence="6">PAS domain S-box protein</fullName>
    </submittedName>
</protein>
<dbReference type="GO" id="GO:0003677">
    <property type="term" value="F:DNA binding"/>
    <property type="evidence" value="ECO:0007669"/>
    <property type="project" value="UniProtKB-KW"/>
</dbReference>
<dbReference type="Gene3D" id="1.10.10.10">
    <property type="entry name" value="Winged helix-like DNA-binding domain superfamily/Winged helix DNA-binding domain"/>
    <property type="match status" value="1"/>
</dbReference>
<evidence type="ECO:0000256" key="2">
    <source>
        <dbReference type="ARBA" id="ARBA00023125"/>
    </source>
</evidence>
<dbReference type="InterPro" id="IPR000014">
    <property type="entry name" value="PAS"/>
</dbReference>
<dbReference type="EMBL" id="WSEL01000009">
    <property type="protein sequence ID" value="MVQ32707.1"/>
    <property type="molecule type" value="Genomic_DNA"/>
</dbReference>
<dbReference type="PROSITE" id="PS50112">
    <property type="entry name" value="PAS"/>
    <property type="match status" value="1"/>
</dbReference>
<dbReference type="InterPro" id="IPR036388">
    <property type="entry name" value="WH-like_DNA-bd_sf"/>
</dbReference>
<dbReference type="Pfam" id="PF00196">
    <property type="entry name" value="GerE"/>
    <property type="match status" value="1"/>
</dbReference>
<dbReference type="PROSITE" id="PS00622">
    <property type="entry name" value="HTH_LUXR_1"/>
    <property type="match status" value="1"/>
</dbReference>
<dbReference type="NCBIfam" id="TIGR00229">
    <property type="entry name" value="sensory_box"/>
    <property type="match status" value="1"/>
</dbReference>
<dbReference type="PANTHER" id="PTHR44688:SF16">
    <property type="entry name" value="DNA-BINDING TRANSCRIPTIONAL ACTIVATOR DEVR_DOSR"/>
    <property type="match status" value="1"/>
</dbReference>
<accession>A0A6N8J0S5</accession>
<dbReference type="InterPro" id="IPR000792">
    <property type="entry name" value="Tscrpt_reg_LuxR_C"/>
</dbReference>
<dbReference type="PRINTS" id="PR00038">
    <property type="entry name" value="HTHLUXR"/>
</dbReference>